<dbReference type="PANTHER" id="PTHR35185">
    <property type="entry name" value="SERINE/THREONINE-RICH PROTEIN ADG2-RELATED"/>
    <property type="match status" value="1"/>
</dbReference>
<evidence type="ECO:0000256" key="3">
    <source>
        <dbReference type="SAM" id="Phobius"/>
    </source>
</evidence>
<feature type="chain" id="PRO_5005195045" evidence="4">
    <location>
        <begin position="19"/>
        <end position="295"/>
    </location>
</feature>
<evidence type="ECO:0000313" key="7">
    <source>
        <dbReference type="Proteomes" id="UP000053732"/>
    </source>
</evidence>
<dbReference type="STRING" id="1429867.A0A0G4P043"/>
<proteinExistence type="predicted"/>
<accession>A0A0G4P043</accession>
<evidence type="ECO:0000256" key="2">
    <source>
        <dbReference type="SAM" id="MobiDB-lite"/>
    </source>
</evidence>
<keyword evidence="3" id="KW-0812">Transmembrane</keyword>
<feature type="signal peptide" evidence="4">
    <location>
        <begin position="1"/>
        <end position="18"/>
    </location>
</feature>
<evidence type="ECO:0000259" key="5">
    <source>
        <dbReference type="Pfam" id="PF10342"/>
    </source>
</evidence>
<keyword evidence="3" id="KW-1133">Transmembrane helix</keyword>
<dbReference type="InterPro" id="IPR052479">
    <property type="entry name" value="GPI-anchor_Adhesion_Reg"/>
</dbReference>
<dbReference type="EMBL" id="HG793136">
    <property type="protein sequence ID" value="CRL19663.1"/>
    <property type="molecule type" value="Genomic_DNA"/>
</dbReference>
<feature type="region of interest" description="Disordered" evidence="2">
    <location>
        <begin position="117"/>
        <end position="241"/>
    </location>
</feature>
<feature type="compositionally biased region" description="Low complexity" evidence="2">
    <location>
        <begin position="120"/>
        <end position="172"/>
    </location>
</feature>
<dbReference type="Pfam" id="PF10342">
    <property type="entry name" value="Kre9_KNH"/>
    <property type="match status" value="1"/>
</dbReference>
<protein>
    <submittedName>
        <fullName evidence="6">Str. FM013</fullName>
    </submittedName>
</protein>
<sequence>MRFSTILSLLPLALSVAAVNITEPAKGADVDVSGSFTVKWTSVNTDASTVDIVLVNNAVYPTVSEKIASGIDTSKGSYTASGLKGVTNGSGFQINLLSTDAKNTGILAQSEQFDVTEAKSSSATTTGTSSTVSSASSSASTSVVSTGTTSTASTSTGASTTETDASTTGTSTPDVSIKPFPRNVTSSSLTTGLPTHGKSSTDISLRTASGSSTSSTGTSTGTQTSTQTGLTTSASSTGTATGSAAASATASTGAAMGLVAPGAAAGLLAGVLALLFKVWRVEIYVLRIGFFVEEG</sequence>
<dbReference type="Proteomes" id="UP000053732">
    <property type="component" value="Unassembled WGS sequence"/>
</dbReference>
<keyword evidence="1 4" id="KW-0732">Signal</keyword>
<evidence type="ECO:0000256" key="1">
    <source>
        <dbReference type="ARBA" id="ARBA00022729"/>
    </source>
</evidence>
<dbReference type="PANTHER" id="PTHR35185:SF1">
    <property type="entry name" value="UPF0619 GPI-ANCHORED MEMBRANE PROTEIN C1322.10"/>
    <property type="match status" value="1"/>
</dbReference>
<feature type="compositionally biased region" description="Polar residues" evidence="2">
    <location>
        <begin position="183"/>
        <end position="206"/>
    </location>
</feature>
<reference evidence="6 7" key="1">
    <citation type="journal article" date="2014" name="Nat. Commun.">
        <title>Multiple recent horizontal transfers of a large genomic region in cheese making fungi.</title>
        <authorList>
            <person name="Cheeseman K."/>
            <person name="Ropars J."/>
            <person name="Renault P."/>
            <person name="Dupont J."/>
            <person name="Gouzy J."/>
            <person name="Branca A."/>
            <person name="Abraham A.L."/>
            <person name="Ceppi M."/>
            <person name="Conseiller E."/>
            <person name="Debuchy R."/>
            <person name="Malagnac F."/>
            <person name="Goarin A."/>
            <person name="Silar P."/>
            <person name="Lacoste S."/>
            <person name="Sallet E."/>
            <person name="Bensimon A."/>
            <person name="Giraud T."/>
            <person name="Brygoo Y."/>
        </authorList>
    </citation>
    <scope>NUCLEOTIDE SEQUENCE [LARGE SCALE GENOMIC DNA]</scope>
    <source>
        <strain evidence="7">FM 013</strain>
    </source>
</reference>
<name>A0A0G4P043_PENC3</name>
<evidence type="ECO:0000313" key="6">
    <source>
        <dbReference type="EMBL" id="CRL19663.1"/>
    </source>
</evidence>
<dbReference type="InterPro" id="IPR018466">
    <property type="entry name" value="Kre9/Knh1-like_N"/>
</dbReference>
<gene>
    <name evidence="6" type="ORF">PCAMFM013_S003g000454</name>
</gene>
<dbReference type="AlphaFoldDB" id="A0A0G4P043"/>
<keyword evidence="3" id="KW-0472">Membrane</keyword>
<keyword evidence="7" id="KW-1185">Reference proteome</keyword>
<feature type="compositionally biased region" description="Low complexity" evidence="2">
    <location>
        <begin position="207"/>
        <end position="241"/>
    </location>
</feature>
<feature type="domain" description="Yeast cell wall synthesis Kre9/Knh1-like N-terminal" evidence="5">
    <location>
        <begin position="23"/>
        <end position="115"/>
    </location>
</feature>
<feature type="transmembrane region" description="Helical" evidence="3">
    <location>
        <begin position="254"/>
        <end position="276"/>
    </location>
</feature>
<evidence type="ECO:0000256" key="4">
    <source>
        <dbReference type="SAM" id="SignalP"/>
    </source>
</evidence>
<organism evidence="6 7">
    <name type="scientific">Penicillium camemberti (strain FM 013)</name>
    <dbReference type="NCBI Taxonomy" id="1429867"/>
    <lineage>
        <taxon>Eukaryota</taxon>
        <taxon>Fungi</taxon>
        <taxon>Dikarya</taxon>
        <taxon>Ascomycota</taxon>
        <taxon>Pezizomycotina</taxon>
        <taxon>Eurotiomycetes</taxon>
        <taxon>Eurotiomycetidae</taxon>
        <taxon>Eurotiales</taxon>
        <taxon>Aspergillaceae</taxon>
        <taxon>Penicillium</taxon>
    </lineage>
</organism>